<feature type="signal peptide" evidence="1">
    <location>
        <begin position="1"/>
        <end position="19"/>
    </location>
</feature>
<dbReference type="Proteomes" id="UP001596391">
    <property type="component" value="Unassembled WGS sequence"/>
</dbReference>
<proteinExistence type="predicted"/>
<sequence length="238" mass="25928">MKKFALGLLALMVFPVANAQQAIRKDTGNGILNTPAPKWEYGVFVQGGNGLEDRTAYHFFSAGVQAGRILTDDYTSLKANFEYGVEVLPLWQSYTPKFQKLNCVATGTTTTSCSGPTNTGGTYRGVSIVPIKLRINMNHGGKIQPWIQGAGGLIYTTRKYPPIGNTNPLDLSQNGPNADTSVWNFDPQFGVGMHYFPKPRRSLDFSANGVHISSASLGDKNPGVNTGVQFTLGYTWWK</sequence>
<gene>
    <name evidence="2" type="ORF">ACFQBQ_01975</name>
</gene>
<comment type="caution">
    <text evidence="2">The sequence shown here is derived from an EMBL/GenBank/DDBJ whole genome shotgun (WGS) entry which is preliminary data.</text>
</comment>
<organism evidence="2 3">
    <name type="scientific">Granulicella cerasi</name>
    <dbReference type="NCBI Taxonomy" id="741063"/>
    <lineage>
        <taxon>Bacteria</taxon>
        <taxon>Pseudomonadati</taxon>
        <taxon>Acidobacteriota</taxon>
        <taxon>Terriglobia</taxon>
        <taxon>Terriglobales</taxon>
        <taxon>Acidobacteriaceae</taxon>
        <taxon>Granulicella</taxon>
    </lineage>
</organism>
<keyword evidence="3" id="KW-1185">Reference proteome</keyword>
<feature type="chain" id="PRO_5046400121" evidence="1">
    <location>
        <begin position="20"/>
        <end position="238"/>
    </location>
</feature>
<dbReference type="Gene3D" id="2.40.160.20">
    <property type="match status" value="1"/>
</dbReference>
<dbReference type="GO" id="GO:0016787">
    <property type="term" value="F:hydrolase activity"/>
    <property type="evidence" value="ECO:0007669"/>
    <property type="project" value="UniProtKB-KW"/>
</dbReference>
<dbReference type="EMBL" id="JBHSWI010000001">
    <property type="protein sequence ID" value="MFC6644379.1"/>
    <property type="molecule type" value="Genomic_DNA"/>
</dbReference>
<reference evidence="3" key="1">
    <citation type="journal article" date="2019" name="Int. J. Syst. Evol. Microbiol.">
        <title>The Global Catalogue of Microorganisms (GCM) 10K type strain sequencing project: providing services to taxonomists for standard genome sequencing and annotation.</title>
        <authorList>
            <consortium name="The Broad Institute Genomics Platform"/>
            <consortium name="The Broad Institute Genome Sequencing Center for Infectious Disease"/>
            <person name="Wu L."/>
            <person name="Ma J."/>
        </authorList>
    </citation>
    <scope>NUCLEOTIDE SEQUENCE [LARGE SCALE GENOMIC DNA]</scope>
    <source>
        <strain evidence="3">CGMCC 1.16026</strain>
    </source>
</reference>
<protein>
    <submittedName>
        <fullName evidence="2">Acyloxyacyl hydrolase</fullName>
    </submittedName>
</protein>
<name>A0ABW1Z5H0_9BACT</name>
<evidence type="ECO:0000313" key="3">
    <source>
        <dbReference type="Proteomes" id="UP001596391"/>
    </source>
</evidence>
<dbReference type="RefSeq" id="WP_263372314.1">
    <property type="nucleotide sequence ID" value="NZ_JAGSYD010000004.1"/>
</dbReference>
<accession>A0ABW1Z5H0</accession>
<keyword evidence="2" id="KW-0378">Hydrolase</keyword>
<keyword evidence="1" id="KW-0732">Signal</keyword>
<evidence type="ECO:0000256" key="1">
    <source>
        <dbReference type="SAM" id="SignalP"/>
    </source>
</evidence>
<evidence type="ECO:0000313" key="2">
    <source>
        <dbReference type="EMBL" id="MFC6644379.1"/>
    </source>
</evidence>
<dbReference type="InterPro" id="IPR018550">
    <property type="entry name" value="Lipid-A_deacylase-rel"/>
</dbReference>
<dbReference type="Pfam" id="PF09411">
    <property type="entry name" value="PagL"/>
    <property type="match status" value="1"/>
</dbReference>